<dbReference type="InterPro" id="IPR041657">
    <property type="entry name" value="HTH_17"/>
</dbReference>
<dbReference type="RefSeq" id="WP_138085312.1">
    <property type="nucleotide sequence ID" value="NZ_VAUV01000004.1"/>
</dbReference>
<name>A0A5R8KHC0_9BACT</name>
<accession>A0A5R8KHC0</accession>
<feature type="domain" description="Helix-turn-helix" evidence="1">
    <location>
        <begin position="53"/>
        <end position="97"/>
    </location>
</feature>
<gene>
    <name evidence="2" type="ORF">FEM03_06150</name>
</gene>
<comment type="caution">
    <text evidence="2">The sequence shown here is derived from an EMBL/GenBank/DDBJ whole genome shotgun (WGS) entry which is preliminary data.</text>
</comment>
<dbReference type="InterPro" id="IPR010093">
    <property type="entry name" value="SinI_DNA-bd"/>
</dbReference>
<dbReference type="GO" id="GO:0003677">
    <property type="term" value="F:DNA binding"/>
    <property type="evidence" value="ECO:0007669"/>
    <property type="project" value="InterPro"/>
</dbReference>
<keyword evidence="3" id="KW-1185">Reference proteome</keyword>
<evidence type="ECO:0000259" key="1">
    <source>
        <dbReference type="Pfam" id="PF12728"/>
    </source>
</evidence>
<reference evidence="2 3" key="1">
    <citation type="submission" date="2019-05" db="EMBL/GenBank/DDBJ databases">
        <title>Verrucobacter flavum gen. nov., sp. nov. a new member of the family Verrucomicrobiaceae.</title>
        <authorList>
            <person name="Szuroczki S."/>
            <person name="Abbaszade G."/>
            <person name="Szabo A."/>
            <person name="Felfoldi T."/>
            <person name="Schumann P."/>
            <person name="Boka K."/>
            <person name="Keki Z."/>
            <person name="Toumi M."/>
            <person name="Toth E."/>
        </authorList>
    </citation>
    <scope>NUCLEOTIDE SEQUENCE [LARGE SCALE GENOMIC DNA]</scope>
    <source>
        <strain evidence="2 3">MG-N-17</strain>
    </source>
</reference>
<dbReference type="Pfam" id="PF12728">
    <property type="entry name" value="HTH_17"/>
    <property type="match status" value="1"/>
</dbReference>
<evidence type="ECO:0000313" key="2">
    <source>
        <dbReference type="EMBL" id="TLD71718.1"/>
    </source>
</evidence>
<organism evidence="2 3">
    <name type="scientific">Phragmitibacter flavus</name>
    <dbReference type="NCBI Taxonomy" id="2576071"/>
    <lineage>
        <taxon>Bacteria</taxon>
        <taxon>Pseudomonadati</taxon>
        <taxon>Verrucomicrobiota</taxon>
        <taxon>Verrucomicrobiia</taxon>
        <taxon>Verrucomicrobiales</taxon>
        <taxon>Verrucomicrobiaceae</taxon>
        <taxon>Phragmitibacter</taxon>
    </lineage>
</organism>
<proteinExistence type="predicted"/>
<dbReference type="InterPro" id="IPR009061">
    <property type="entry name" value="DNA-bd_dom_put_sf"/>
</dbReference>
<dbReference type="Proteomes" id="UP000306196">
    <property type="component" value="Unassembled WGS sequence"/>
</dbReference>
<dbReference type="AlphaFoldDB" id="A0A5R8KHC0"/>
<sequence>MRFSITQQFMRMQYFVNLCLPLQENPVVSVVKKPTHQLDDYRSEEFRPLLGKSQIARQYGVSVRTIDNWMARRVVPYTKIGRTVRFDKALVSEALEKFRVASN</sequence>
<dbReference type="EMBL" id="VAUV01000004">
    <property type="protein sequence ID" value="TLD71718.1"/>
    <property type="molecule type" value="Genomic_DNA"/>
</dbReference>
<protein>
    <submittedName>
        <fullName evidence="2">Helix-turn-helix domain-containing protein</fullName>
    </submittedName>
</protein>
<dbReference type="OrthoDB" id="197041at2"/>
<evidence type="ECO:0000313" key="3">
    <source>
        <dbReference type="Proteomes" id="UP000306196"/>
    </source>
</evidence>
<dbReference type="InterPro" id="IPR036388">
    <property type="entry name" value="WH-like_DNA-bd_sf"/>
</dbReference>
<dbReference type="Gene3D" id="1.10.10.10">
    <property type="entry name" value="Winged helix-like DNA-binding domain superfamily/Winged helix DNA-binding domain"/>
    <property type="match status" value="1"/>
</dbReference>
<dbReference type="SUPFAM" id="SSF46955">
    <property type="entry name" value="Putative DNA-binding domain"/>
    <property type="match status" value="1"/>
</dbReference>
<dbReference type="NCBIfam" id="TIGR01764">
    <property type="entry name" value="excise"/>
    <property type="match status" value="1"/>
</dbReference>